<dbReference type="GO" id="GO:0051539">
    <property type="term" value="F:4 iron, 4 sulfur cluster binding"/>
    <property type="evidence" value="ECO:0007669"/>
    <property type="project" value="UniProtKB-KW"/>
</dbReference>
<dbReference type="GO" id="GO:0022904">
    <property type="term" value="P:respiratory electron transport chain"/>
    <property type="evidence" value="ECO:0007669"/>
    <property type="project" value="TreeGrafter"/>
</dbReference>
<evidence type="ECO:0000256" key="3">
    <source>
        <dbReference type="ARBA" id="ARBA00022723"/>
    </source>
</evidence>
<dbReference type="eggNOG" id="COG3383">
    <property type="taxonomic scope" value="Bacteria"/>
</dbReference>
<reference evidence="11 12" key="1">
    <citation type="submission" date="2014-01" db="EMBL/GenBank/DDBJ databases">
        <title>Roseivivax halodurans JCM 10272 Genome Sequencing.</title>
        <authorList>
            <person name="Lai Q."/>
            <person name="Li G."/>
            <person name="Shao Z."/>
        </authorList>
    </citation>
    <scope>NUCLEOTIDE SEQUENCE [LARGE SCALE GENOMIC DNA]</scope>
    <source>
        <strain evidence="11 12">JCM 10272</strain>
    </source>
</reference>
<evidence type="ECO:0000256" key="7">
    <source>
        <dbReference type="ARBA" id="ARBA00023014"/>
    </source>
</evidence>
<dbReference type="SUPFAM" id="SSF54292">
    <property type="entry name" value="2Fe-2S ferredoxin-like"/>
    <property type="match status" value="1"/>
</dbReference>
<dbReference type="InterPro" id="IPR017896">
    <property type="entry name" value="4Fe4S_Fe-S-bd"/>
</dbReference>
<dbReference type="GO" id="GO:0046872">
    <property type="term" value="F:metal ion binding"/>
    <property type="evidence" value="ECO:0007669"/>
    <property type="project" value="UniProtKB-KW"/>
</dbReference>
<dbReference type="AlphaFoldDB" id="X7EJB5"/>
<evidence type="ECO:0000256" key="1">
    <source>
        <dbReference type="ARBA" id="ARBA00007023"/>
    </source>
</evidence>
<dbReference type="PROSITE" id="PS00551">
    <property type="entry name" value="MOLYBDOPTERIN_PROK_1"/>
    <property type="match status" value="1"/>
</dbReference>
<evidence type="ECO:0000259" key="8">
    <source>
        <dbReference type="PROSITE" id="PS51085"/>
    </source>
</evidence>
<dbReference type="Gene3D" id="2.20.25.90">
    <property type="entry name" value="ADC-like domains"/>
    <property type="match status" value="1"/>
</dbReference>
<feature type="domain" description="2Fe-2S ferredoxin-type" evidence="8">
    <location>
        <begin position="3"/>
        <end position="83"/>
    </location>
</feature>
<evidence type="ECO:0000259" key="10">
    <source>
        <dbReference type="PROSITE" id="PS51669"/>
    </source>
</evidence>
<evidence type="ECO:0000313" key="11">
    <source>
        <dbReference type="EMBL" id="ETX15997.1"/>
    </source>
</evidence>
<comment type="caution">
    <text evidence="11">The sequence shown here is derived from an EMBL/GenBank/DDBJ whole genome shotgun (WGS) entry which is preliminary data.</text>
</comment>
<dbReference type="InterPro" id="IPR036010">
    <property type="entry name" value="2Fe-2S_ferredoxin-like_sf"/>
</dbReference>
<dbReference type="GO" id="GO:0016020">
    <property type="term" value="C:membrane"/>
    <property type="evidence" value="ECO:0007669"/>
    <property type="project" value="TreeGrafter"/>
</dbReference>
<dbReference type="CDD" id="cd02790">
    <property type="entry name" value="MopB_CT_Formate-Dh_H"/>
    <property type="match status" value="1"/>
</dbReference>
<dbReference type="GO" id="GO:0015942">
    <property type="term" value="P:formate metabolic process"/>
    <property type="evidence" value="ECO:0007669"/>
    <property type="project" value="InterPro"/>
</dbReference>
<dbReference type="CDD" id="cd02753">
    <property type="entry name" value="MopB_Formate-Dh-H"/>
    <property type="match status" value="1"/>
</dbReference>
<dbReference type="PROSITE" id="PS51085">
    <property type="entry name" value="2FE2S_FER_2"/>
    <property type="match status" value="1"/>
</dbReference>
<organism evidence="11 12">
    <name type="scientific">Roseivivax halodurans JCM 10272</name>
    <dbReference type="NCBI Taxonomy" id="1449350"/>
    <lineage>
        <taxon>Bacteria</taxon>
        <taxon>Pseudomonadati</taxon>
        <taxon>Pseudomonadota</taxon>
        <taxon>Alphaproteobacteria</taxon>
        <taxon>Rhodobacterales</taxon>
        <taxon>Roseobacteraceae</taxon>
        <taxon>Roseivivax</taxon>
    </lineage>
</organism>
<dbReference type="InterPro" id="IPR041924">
    <property type="entry name" value="Formate_Dh-H_N"/>
</dbReference>
<dbReference type="Pfam" id="PF01568">
    <property type="entry name" value="Molydop_binding"/>
    <property type="match status" value="1"/>
</dbReference>
<dbReference type="SUPFAM" id="SSF53706">
    <property type="entry name" value="Formate dehydrogenase/DMSO reductase, domains 1-3"/>
    <property type="match status" value="1"/>
</dbReference>
<dbReference type="Gene3D" id="3.40.50.740">
    <property type="match status" value="1"/>
</dbReference>
<dbReference type="STRING" id="1449350.OCH239_07440"/>
<dbReference type="InterPro" id="IPR027467">
    <property type="entry name" value="MopterinOxRdtase_cofactor_BS"/>
</dbReference>
<keyword evidence="6" id="KW-0408">Iron</keyword>
<proteinExistence type="inferred from homology"/>
<dbReference type="Pfam" id="PF12838">
    <property type="entry name" value="Fer4_7"/>
    <property type="match status" value="1"/>
</dbReference>
<evidence type="ECO:0000313" key="12">
    <source>
        <dbReference type="Proteomes" id="UP000022447"/>
    </source>
</evidence>
<keyword evidence="5" id="KW-0560">Oxidoreductase</keyword>
<dbReference type="SMART" id="SM00926">
    <property type="entry name" value="Molybdop_Fe4S4"/>
    <property type="match status" value="1"/>
</dbReference>
<dbReference type="SUPFAM" id="SSF54862">
    <property type="entry name" value="4Fe-4S ferredoxins"/>
    <property type="match status" value="1"/>
</dbReference>
<name>X7EJB5_9RHOB</name>
<dbReference type="Pfam" id="PF00384">
    <property type="entry name" value="Molybdopterin"/>
    <property type="match status" value="1"/>
</dbReference>
<dbReference type="InterPro" id="IPR006656">
    <property type="entry name" value="Mopterin_OxRdtase"/>
</dbReference>
<comment type="similarity">
    <text evidence="1">In the C-terminal section; belongs to the prokaryotic molybdopterin-containing oxidoreductase family.</text>
</comment>
<keyword evidence="3" id="KW-0479">Metal-binding</keyword>
<keyword evidence="12" id="KW-1185">Reference proteome</keyword>
<dbReference type="Gene3D" id="3.40.228.10">
    <property type="entry name" value="Dimethylsulfoxide Reductase, domain 2"/>
    <property type="match status" value="1"/>
</dbReference>
<evidence type="ECO:0000256" key="4">
    <source>
        <dbReference type="ARBA" id="ARBA00022737"/>
    </source>
</evidence>
<dbReference type="PANTHER" id="PTHR43105">
    <property type="entry name" value="RESPIRATORY NITRATE REDUCTASE"/>
    <property type="match status" value="1"/>
</dbReference>
<sequence length="928" mass="102046">MSDTIRFTLDGRDAVAEPGQTIWDVAHGQGLKIPHLCHRPEPGYRPDGNCRACMVEVEGERNLVASCIREPKDGMVVTTDSGRATQARRMVVEMLMADQPQRDASHDRSSHFWDMADAQGVTGSRFPAMKAEQIPLLDDSHVAMRVNLDACIQCNLCVRACREVQVNDVIGMANRGHNALPVFDFDDPMGQSTCVACGECVQACPTGALMPASVVDEHQVGDRADYDSEAKSICPFCGVGCQVSVKVKDGKVKYVEGINGPANEGRLCVKGRFGFDYIHHPHRLTKPLVRRDDAPSKDLDVDPANPWTHFREATWEEALDRAAHGLADLRSYYGGKSVAGFGSAKCTNEEAYLFQKLIRQGFKHNNVDHCTRLCHASSVAALMENVGSGAVTASFNEIENADIAIIIGANPTENHPVAATFFKQFAKNGGKLVVMDPRGQGGLERHAWKNMKFRPGTDVALLNAIMNVIVEEKLYDRQYIEGFTEGFFEFRDHIRAFTPDRMADLCGIDAETIREVARAFADARAGMIFWGMGISQHIHGTDNSRCLISLALLCGHVGRPGTGLHPLRGQNNVQGASDAGLIPQVMPDYQAVTDAEVRDLFRHIWRGTEIDATPGLTVVEIIDRAYRGEIRGMYVLGENPAMSDPDVSHARKALSKLDHLVVQDIFLTETAMFADVILPAAALPEKTGTVTNTNRQVQMVRPAVPSPGEAREDWRIVVDMARRLGLDWDYTHPREVFDEMKMSMFSLHHITWTRLEAEGAVTYPCRGPDDPGQEVVFGDGFPRRAGRARFTPARVTPPAEVPDESYPMILTTGRQLEHWHTGSMTRRASVLDAVEPAANCSLHPSTLRKLGVAPGGMVRLTTRRGALDVMARADRNVAPDMVFLPFAYVEAAANILTNSALDPFGKIPEFKYSAVRVEAAASERLAAE</sequence>
<dbReference type="InterPro" id="IPR009010">
    <property type="entry name" value="Asp_de-COase-like_dom_sf"/>
</dbReference>
<dbReference type="SUPFAM" id="SSF50692">
    <property type="entry name" value="ADC-like"/>
    <property type="match status" value="1"/>
</dbReference>
<dbReference type="PROSITE" id="PS00490">
    <property type="entry name" value="MOLYBDOPTERIN_PROK_2"/>
    <property type="match status" value="1"/>
</dbReference>
<dbReference type="PANTHER" id="PTHR43105:SF14">
    <property type="entry name" value="FORMATE DEHYDROGENASE H"/>
    <property type="match status" value="1"/>
</dbReference>
<evidence type="ECO:0000256" key="6">
    <source>
        <dbReference type="ARBA" id="ARBA00023004"/>
    </source>
</evidence>
<keyword evidence="4" id="KW-0677">Repeat</keyword>
<dbReference type="InterPro" id="IPR006478">
    <property type="entry name" value="Formate_DH_asu"/>
</dbReference>
<dbReference type="InterPro" id="IPR017900">
    <property type="entry name" value="4Fe4S_Fe_S_CS"/>
</dbReference>
<keyword evidence="7" id="KW-0411">Iron-sulfur</keyword>
<protein>
    <submittedName>
        <fullName evidence="11">Formate dehydrogenase subunit alpha</fullName>
    </submittedName>
</protein>
<dbReference type="InterPro" id="IPR050123">
    <property type="entry name" value="Prok_molybdopt-oxidoreductase"/>
</dbReference>
<dbReference type="InterPro" id="IPR006657">
    <property type="entry name" value="MoPterin_dinucl-bd_dom"/>
</dbReference>
<evidence type="ECO:0000256" key="2">
    <source>
        <dbReference type="ARBA" id="ARBA00022485"/>
    </source>
</evidence>
<dbReference type="EMBL" id="JALZ01000002">
    <property type="protein sequence ID" value="ETX15997.1"/>
    <property type="molecule type" value="Genomic_DNA"/>
</dbReference>
<evidence type="ECO:0000259" key="9">
    <source>
        <dbReference type="PROSITE" id="PS51379"/>
    </source>
</evidence>
<dbReference type="GO" id="GO:1990204">
    <property type="term" value="C:oxidoreductase complex"/>
    <property type="evidence" value="ECO:0007669"/>
    <property type="project" value="UniProtKB-ARBA"/>
</dbReference>
<dbReference type="InterPro" id="IPR006963">
    <property type="entry name" value="Mopterin_OxRdtase_4Fe-4S_dom"/>
</dbReference>
<dbReference type="Pfam" id="PF04879">
    <property type="entry name" value="Molybdop_Fe4S4"/>
    <property type="match status" value="1"/>
</dbReference>
<dbReference type="FunFam" id="3.30.70.20:FF:000035">
    <property type="entry name" value="Iron hydrogenase 1"/>
    <property type="match status" value="1"/>
</dbReference>
<dbReference type="OrthoDB" id="9816402at2"/>
<dbReference type="GO" id="GO:0043546">
    <property type="term" value="F:molybdopterin cofactor binding"/>
    <property type="evidence" value="ECO:0007669"/>
    <property type="project" value="InterPro"/>
</dbReference>
<dbReference type="PROSITE" id="PS00198">
    <property type="entry name" value="4FE4S_FER_1"/>
    <property type="match status" value="1"/>
</dbReference>
<accession>X7EJB5</accession>
<dbReference type="GO" id="GO:0003954">
    <property type="term" value="F:NADH dehydrogenase activity"/>
    <property type="evidence" value="ECO:0007669"/>
    <property type="project" value="TreeGrafter"/>
</dbReference>
<dbReference type="InterPro" id="IPR041925">
    <property type="entry name" value="CT_Formate-Dh_H"/>
</dbReference>
<dbReference type="GO" id="GO:0008863">
    <property type="term" value="F:formate dehydrogenase (NAD+) activity"/>
    <property type="evidence" value="ECO:0007669"/>
    <property type="project" value="InterPro"/>
</dbReference>
<dbReference type="Gene3D" id="3.10.20.740">
    <property type="match status" value="1"/>
</dbReference>
<dbReference type="PIRSF" id="PIRSF036643">
    <property type="entry name" value="FDH_alpha"/>
    <property type="match status" value="1"/>
</dbReference>
<dbReference type="PATRIC" id="fig|1449350.3.peg.527"/>
<feature type="domain" description="4Fe-4S ferredoxin-type" evidence="9">
    <location>
        <begin position="142"/>
        <end position="172"/>
    </location>
</feature>
<feature type="domain" description="4Fe-4S ferredoxin-type" evidence="9">
    <location>
        <begin position="185"/>
        <end position="214"/>
    </location>
</feature>
<dbReference type="Proteomes" id="UP000022447">
    <property type="component" value="Unassembled WGS sequence"/>
</dbReference>
<dbReference type="Gene3D" id="2.40.40.20">
    <property type="match status" value="1"/>
</dbReference>
<dbReference type="PROSITE" id="PS51379">
    <property type="entry name" value="4FE4S_FER_2"/>
    <property type="match status" value="2"/>
</dbReference>
<dbReference type="NCBIfam" id="TIGR01591">
    <property type="entry name" value="Fdh-alpha"/>
    <property type="match status" value="1"/>
</dbReference>
<dbReference type="RefSeq" id="WP_037258307.1">
    <property type="nucleotide sequence ID" value="NZ_JALZ01000002.1"/>
</dbReference>
<dbReference type="InterPro" id="IPR006655">
    <property type="entry name" value="Mopterin_OxRdtase_prok_CS"/>
</dbReference>
<evidence type="ECO:0000256" key="5">
    <source>
        <dbReference type="ARBA" id="ARBA00023002"/>
    </source>
</evidence>
<dbReference type="Gene3D" id="3.30.70.20">
    <property type="match status" value="1"/>
</dbReference>
<feature type="domain" description="4Fe-4S Mo/W bis-MGD-type" evidence="10">
    <location>
        <begin position="227"/>
        <end position="282"/>
    </location>
</feature>
<gene>
    <name evidence="11" type="ORF">OCH239_07440</name>
</gene>
<keyword evidence="2" id="KW-0004">4Fe-4S</keyword>
<dbReference type="InterPro" id="IPR001041">
    <property type="entry name" value="2Fe-2S_ferredoxin-type"/>
</dbReference>
<dbReference type="PROSITE" id="PS51669">
    <property type="entry name" value="4FE4S_MOW_BIS_MGD"/>
    <property type="match status" value="1"/>
</dbReference>
<dbReference type="Pfam" id="PF13510">
    <property type="entry name" value="Fer2_4"/>
    <property type="match status" value="1"/>
</dbReference>
<dbReference type="CDD" id="cd00207">
    <property type="entry name" value="fer2"/>
    <property type="match status" value="1"/>
</dbReference>